<keyword evidence="7" id="KW-0328">Glycosyltransferase</keyword>
<comment type="caution">
    <text evidence="7">The sequence shown here is derived from an EMBL/GenBank/DDBJ whole genome shotgun (WGS) entry which is preliminary data.</text>
</comment>
<evidence type="ECO:0000256" key="3">
    <source>
        <dbReference type="ARBA" id="ARBA00022692"/>
    </source>
</evidence>
<organism evidence="7 8">
    <name type="scientific">Teichococcus aestuarii</name>
    <dbReference type="NCBI Taxonomy" id="568898"/>
    <lineage>
        <taxon>Bacteria</taxon>
        <taxon>Pseudomonadati</taxon>
        <taxon>Pseudomonadota</taxon>
        <taxon>Alphaproteobacteria</taxon>
        <taxon>Acetobacterales</taxon>
        <taxon>Roseomonadaceae</taxon>
        <taxon>Roseomonas</taxon>
    </lineage>
</organism>
<feature type="transmembrane region" description="Helical" evidence="6">
    <location>
        <begin position="293"/>
        <end position="313"/>
    </location>
</feature>
<dbReference type="RefSeq" id="WP_109517219.1">
    <property type="nucleotide sequence ID" value="NZ_JBHSCH010000004.1"/>
</dbReference>
<evidence type="ECO:0000313" key="7">
    <source>
        <dbReference type="EMBL" id="PWC28397.1"/>
    </source>
</evidence>
<dbReference type="EMBL" id="PDOA01000007">
    <property type="protein sequence ID" value="PWC28397.1"/>
    <property type="molecule type" value="Genomic_DNA"/>
</dbReference>
<feature type="transmembrane region" description="Helical" evidence="6">
    <location>
        <begin position="104"/>
        <end position="126"/>
    </location>
</feature>
<dbReference type="PANTHER" id="PTHR42723">
    <property type="entry name" value="CHLOROPHYLL SYNTHASE"/>
    <property type="match status" value="1"/>
</dbReference>
<evidence type="ECO:0000313" key="8">
    <source>
        <dbReference type="Proteomes" id="UP000245048"/>
    </source>
</evidence>
<proteinExistence type="predicted"/>
<evidence type="ECO:0000256" key="5">
    <source>
        <dbReference type="ARBA" id="ARBA00023136"/>
    </source>
</evidence>
<evidence type="ECO:0000256" key="4">
    <source>
        <dbReference type="ARBA" id="ARBA00022989"/>
    </source>
</evidence>
<dbReference type="PANTHER" id="PTHR42723:SF1">
    <property type="entry name" value="CHLOROPHYLL SYNTHASE, CHLOROPLASTIC"/>
    <property type="match status" value="1"/>
</dbReference>
<evidence type="ECO:0000256" key="6">
    <source>
        <dbReference type="SAM" id="Phobius"/>
    </source>
</evidence>
<dbReference type="GO" id="GO:0016020">
    <property type="term" value="C:membrane"/>
    <property type="evidence" value="ECO:0007669"/>
    <property type="project" value="UniProtKB-SubCell"/>
</dbReference>
<dbReference type="NCBIfam" id="NF008977">
    <property type="entry name" value="PRK12324.1-2"/>
    <property type="match status" value="1"/>
</dbReference>
<evidence type="ECO:0000256" key="1">
    <source>
        <dbReference type="ARBA" id="ARBA00004141"/>
    </source>
</evidence>
<keyword evidence="4 6" id="KW-1133">Transmembrane helix</keyword>
<gene>
    <name evidence="7" type="ORF">CR165_11895</name>
</gene>
<keyword evidence="2" id="KW-1003">Cell membrane</keyword>
<name>A0A2U1V3A8_9PROT</name>
<dbReference type="Gene3D" id="1.10.357.140">
    <property type="entry name" value="UbiA prenyltransferase"/>
    <property type="match status" value="1"/>
</dbReference>
<dbReference type="Pfam" id="PF01040">
    <property type="entry name" value="UbiA"/>
    <property type="match status" value="1"/>
</dbReference>
<feature type="transmembrane region" description="Helical" evidence="6">
    <location>
        <begin position="184"/>
        <end position="202"/>
    </location>
</feature>
<keyword evidence="8" id="KW-1185">Reference proteome</keyword>
<dbReference type="InterPro" id="IPR000537">
    <property type="entry name" value="UbiA_prenyltransferase"/>
</dbReference>
<feature type="transmembrane region" description="Helical" evidence="6">
    <location>
        <begin position="159"/>
        <end position="178"/>
    </location>
</feature>
<evidence type="ECO:0000256" key="2">
    <source>
        <dbReference type="ARBA" id="ARBA00022475"/>
    </source>
</evidence>
<sequence length="315" mass="33878">MSDRLAGRLEALSALTGIRLVRQSGEPARLPAALRLLRPHQWVKNAIVASPLLLFPADLTLENLYLIISAVVSFCLLASAVYIINDICDREADRVHPVKRFRPIASGAISLQIALLLAAFALLAGLGLGLWLSPRFAAIGAVYFAANLAYSFGLKNASIIDVMIIALGFVLRIVAGTVAIGVTAGVWVMVCVGLAALFLALAKRRDDVVRALDTAHRRSLNGYNKLFLDTAIAVVLGALLVAYVIYTTNEAAVARFGTPDLYLTLPFVLAGILRYLQITLVEERSGAPTVILLTDRFMIGSLACWAVSFALLVHL</sequence>
<feature type="transmembrane region" description="Helical" evidence="6">
    <location>
        <begin position="64"/>
        <end position="84"/>
    </location>
</feature>
<dbReference type="GO" id="GO:0016757">
    <property type="term" value="F:glycosyltransferase activity"/>
    <property type="evidence" value="ECO:0007669"/>
    <property type="project" value="UniProtKB-KW"/>
</dbReference>
<keyword evidence="7" id="KW-0808">Transferase</keyword>
<comment type="subcellular location">
    <subcellularLocation>
        <location evidence="1">Membrane</location>
        <topology evidence="1">Multi-pass membrane protein</topology>
    </subcellularLocation>
</comment>
<dbReference type="InterPro" id="IPR044878">
    <property type="entry name" value="UbiA_sf"/>
</dbReference>
<protein>
    <submittedName>
        <fullName evidence="7">Decaprenyl-phosphate phosphoribosyltransferase</fullName>
    </submittedName>
</protein>
<dbReference type="AlphaFoldDB" id="A0A2U1V3A8"/>
<feature type="transmembrane region" description="Helical" evidence="6">
    <location>
        <begin position="226"/>
        <end position="246"/>
    </location>
</feature>
<dbReference type="CDD" id="cd13963">
    <property type="entry name" value="PT_UbiA_2"/>
    <property type="match status" value="1"/>
</dbReference>
<dbReference type="GO" id="GO:0016765">
    <property type="term" value="F:transferase activity, transferring alkyl or aryl (other than methyl) groups"/>
    <property type="evidence" value="ECO:0007669"/>
    <property type="project" value="InterPro"/>
</dbReference>
<feature type="transmembrane region" description="Helical" evidence="6">
    <location>
        <begin position="261"/>
        <end position="281"/>
    </location>
</feature>
<keyword evidence="5 6" id="KW-0472">Membrane</keyword>
<dbReference type="Proteomes" id="UP000245048">
    <property type="component" value="Unassembled WGS sequence"/>
</dbReference>
<keyword evidence="3 6" id="KW-0812">Transmembrane</keyword>
<dbReference type="OrthoDB" id="9803632at2"/>
<feature type="transmembrane region" description="Helical" evidence="6">
    <location>
        <begin position="132"/>
        <end position="152"/>
    </location>
</feature>
<dbReference type="InterPro" id="IPR050475">
    <property type="entry name" value="Prenyltransferase_related"/>
</dbReference>
<reference evidence="8" key="1">
    <citation type="submission" date="2017-10" db="EMBL/GenBank/DDBJ databases">
        <authorList>
            <person name="Toshchakov S.V."/>
            <person name="Goeva M.A."/>
        </authorList>
    </citation>
    <scope>NUCLEOTIDE SEQUENCE [LARGE SCALE GENOMIC DNA]</scope>
    <source>
        <strain evidence="8">JR1/69-1-13</strain>
    </source>
</reference>
<accession>A0A2U1V3A8</accession>